<protein>
    <recommendedName>
        <fullName evidence="6">Serine protease</fullName>
        <ecNumber evidence="6">3.4.21.-</ecNumber>
    </recommendedName>
</protein>
<keyword evidence="5 6" id="KW-0720">Serine protease</keyword>
<keyword evidence="2 6" id="KW-0645">Protease</keyword>
<dbReference type="GO" id="GO:0006508">
    <property type="term" value="P:proteolysis"/>
    <property type="evidence" value="ECO:0007669"/>
    <property type="project" value="UniProtKB-KW"/>
</dbReference>
<accession>A0AAE3QCU0</accession>
<evidence type="ECO:0000256" key="1">
    <source>
        <dbReference type="ARBA" id="ARBA00008764"/>
    </source>
</evidence>
<dbReference type="PRINTS" id="PR00839">
    <property type="entry name" value="V8PROTEASE"/>
</dbReference>
<comment type="caution">
    <text evidence="7">The sequence shown here is derived from an EMBL/GenBank/DDBJ whole genome shotgun (WGS) entry which is preliminary data.</text>
</comment>
<proteinExistence type="inferred from homology"/>
<evidence type="ECO:0000256" key="4">
    <source>
        <dbReference type="ARBA" id="ARBA00022801"/>
    </source>
</evidence>
<dbReference type="Pfam" id="PF13365">
    <property type="entry name" value="Trypsin_2"/>
    <property type="match status" value="1"/>
</dbReference>
<evidence type="ECO:0000313" key="8">
    <source>
        <dbReference type="Proteomes" id="UP001161580"/>
    </source>
</evidence>
<name>A0AAE3QCU0_9HYPH</name>
<evidence type="ECO:0000256" key="6">
    <source>
        <dbReference type="RuleBase" id="RU004296"/>
    </source>
</evidence>
<evidence type="ECO:0000256" key="3">
    <source>
        <dbReference type="ARBA" id="ARBA00022729"/>
    </source>
</evidence>
<dbReference type="GO" id="GO:0008236">
    <property type="term" value="F:serine-type peptidase activity"/>
    <property type="evidence" value="ECO:0007669"/>
    <property type="project" value="UniProtKB-KW"/>
</dbReference>
<dbReference type="EMBL" id="JALDYZ010000008">
    <property type="protein sequence ID" value="MDI7923422.1"/>
    <property type="molecule type" value="Genomic_DNA"/>
</dbReference>
<dbReference type="Proteomes" id="UP001161580">
    <property type="component" value="Unassembled WGS sequence"/>
</dbReference>
<keyword evidence="4 6" id="KW-0378">Hydrolase</keyword>
<dbReference type="Gene3D" id="2.40.10.10">
    <property type="entry name" value="Trypsin-like serine proteases"/>
    <property type="match status" value="2"/>
</dbReference>
<sequence>MCNPILIIASVLSLLLEFTACLAEEALADGVPDPKFSNINLSQFAQEQLPSGPALTFHYSRPGSRYIRIHLRDISIPKGYLLTITGDAESPDYVLSGPASFKELYPPLATGGTVKIQISGTEPTQARLTVANIIPQQTNPNPWLSIFEGNQLANINIASKDIPLVRASRSVVFLSFEKEGENKVCSGFVISRNTIITNNHCIDDVETCKTADIVFDYTKDDRGNIVFGDQRRCLYLVEQDKILDYSILQVDQPIAEEYAPLQWLTTQPSAALATKLIQHPAGEWKQISEIGCEILEVGVPGVDLKVHSDLTHRCDTIGGSSGSPLLAVMGAGASARYCVVGLHHWGFDQGTPFFATRNRAVMAQLLVKSLLTKGVEFNTCN</sequence>
<keyword evidence="8" id="KW-1185">Reference proteome</keyword>
<feature type="signal peptide" evidence="6">
    <location>
        <begin position="1"/>
        <end position="23"/>
    </location>
</feature>
<dbReference type="InterPro" id="IPR043504">
    <property type="entry name" value="Peptidase_S1_PA_chymotrypsin"/>
</dbReference>
<evidence type="ECO:0000313" key="7">
    <source>
        <dbReference type="EMBL" id="MDI7923422.1"/>
    </source>
</evidence>
<evidence type="ECO:0000256" key="2">
    <source>
        <dbReference type="ARBA" id="ARBA00022670"/>
    </source>
</evidence>
<dbReference type="RefSeq" id="WP_311794487.1">
    <property type="nucleotide sequence ID" value="NZ_JALDYZ010000008.1"/>
</dbReference>
<keyword evidence="3 6" id="KW-0732">Signal</keyword>
<gene>
    <name evidence="7" type="ORF">MRS75_15165</name>
</gene>
<dbReference type="InterPro" id="IPR008256">
    <property type="entry name" value="Peptidase_S1B"/>
</dbReference>
<feature type="chain" id="PRO_5041767076" description="Serine protease" evidence="6">
    <location>
        <begin position="24"/>
        <end position="381"/>
    </location>
</feature>
<dbReference type="EC" id="3.4.21.-" evidence="6"/>
<reference evidence="7" key="1">
    <citation type="submission" date="2022-03" db="EMBL/GenBank/DDBJ databases">
        <title>Fererhizobium litorale gen. nov., sp. nov., isolated from sandy sediments of the Sea of Japan seashore.</title>
        <authorList>
            <person name="Romanenko L."/>
            <person name="Kurilenko V."/>
            <person name="Otstavnykh N."/>
            <person name="Svetashev V."/>
            <person name="Tekutyeva L."/>
            <person name="Isaeva M."/>
            <person name="Mikhailov V."/>
        </authorList>
    </citation>
    <scope>NUCLEOTIDE SEQUENCE</scope>
    <source>
        <strain evidence="7">KMM 9576</strain>
    </source>
</reference>
<dbReference type="SUPFAM" id="SSF50494">
    <property type="entry name" value="Trypsin-like serine proteases"/>
    <property type="match status" value="1"/>
</dbReference>
<dbReference type="PANTHER" id="PTHR36234">
    <property type="entry name" value="LYSYL ENDOPEPTIDASE"/>
    <property type="match status" value="1"/>
</dbReference>
<dbReference type="AlphaFoldDB" id="A0AAE3QCU0"/>
<evidence type="ECO:0000256" key="5">
    <source>
        <dbReference type="ARBA" id="ARBA00022825"/>
    </source>
</evidence>
<organism evidence="7 8">
    <name type="scientific">Ferirhizobium litorale</name>
    <dbReference type="NCBI Taxonomy" id="2927786"/>
    <lineage>
        <taxon>Bacteria</taxon>
        <taxon>Pseudomonadati</taxon>
        <taxon>Pseudomonadota</taxon>
        <taxon>Alphaproteobacteria</taxon>
        <taxon>Hyphomicrobiales</taxon>
        <taxon>Rhizobiaceae</taxon>
        <taxon>Ferirhizobium</taxon>
    </lineage>
</organism>
<dbReference type="PANTHER" id="PTHR36234:SF5">
    <property type="entry name" value="LYSYL ENDOPEPTIDASE"/>
    <property type="match status" value="1"/>
</dbReference>
<dbReference type="InterPro" id="IPR009003">
    <property type="entry name" value="Peptidase_S1_PA"/>
</dbReference>
<comment type="similarity">
    <text evidence="1 6">Belongs to the peptidase S1B family.</text>
</comment>